<protein>
    <submittedName>
        <fullName evidence="1">Uncharacterized protein</fullName>
    </submittedName>
</protein>
<keyword evidence="2" id="KW-1185">Reference proteome</keyword>
<name>A0A5D2PEQ6_GOSTO</name>
<proteinExistence type="predicted"/>
<gene>
    <name evidence="1" type="ORF">ES332_A08G125700v1</name>
</gene>
<organism evidence="1 2">
    <name type="scientific">Gossypium tomentosum</name>
    <name type="common">Hawaiian cotton</name>
    <name type="synonym">Gossypium sandvicense</name>
    <dbReference type="NCBI Taxonomy" id="34277"/>
    <lineage>
        <taxon>Eukaryota</taxon>
        <taxon>Viridiplantae</taxon>
        <taxon>Streptophyta</taxon>
        <taxon>Embryophyta</taxon>
        <taxon>Tracheophyta</taxon>
        <taxon>Spermatophyta</taxon>
        <taxon>Magnoliopsida</taxon>
        <taxon>eudicotyledons</taxon>
        <taxon>Gunneridae</taxon>
        <taxon>Pentapetalae</taxon>
        <taxon>rosids</taxon>
        <taxon>malvids</taxon>
        <taxon>Malvales</taxon>
        <taxon>Malvaceae</taxon>
        <taxon>Malvoideae</taxon>
        <taxon>Gossypium</taxon>
    </lineage>
</organism>
<evidence type="ECO:0000313" key="1">
    <source>
        <dbReference type="EMBL" id="TYI14509.1"/>
    </source>
</evidence>
<dbReference type="AlphaFoldDB" id="A0A5D2PEQ6"/>
<dbReference type="Proteomes" id="UP000322667">
    <property type="component" value="Chromosome A08"/>
</dbReference>
<evidence type="ECO:0000313" key="2">
    <source>
        <dbReference type="Proteomes" id="UP000322667"/>
    </source>
</evidence>
<reference evidence="1 2" key="1">
    <citation type="submission" date="2019-07" db="EMBL/GenBank/DDBJ databases">
        <title>WGS assembly of Gossypium tomentosum.</title>
        <authorList>
            <person name="Chen Z.J."/>
            <person name="Sreedasyam A."/>
            <person name="Ando A."/>
            <person name="Song Q."/>
            <person name="De L."/>
            <person name="Hulse-Kemp A."/>
            <person name="Ding M."/>
            <person name="Ye W."/>
            <person name="Kirkbride R."/>
            <person name="Jenkins J."/>
            <person name="Plott C."/>
            <person name="Lovell J."/>
            <person name="Lin Y.-M."/>
            <person name="Vaughn R."/>
            <person name="Liu B."/>
            <person name="Li W."/>
            <person name="Simpson S."/>
            <person name="Scheffler B."/>
            <person name="Saski C."/>
            <person name="Grover C."/>
            <person name="Hu G."/>
            <person name="Conover J."/>
            <person name="Carlson J."/>
            <person name="Shu S."/>
            <person name="Boston L."/>
            <person name="Williams M."/>
            <person name="Peterson D."/>
            <person name="Mcgee K."/>
            <person name="Jones D."/>
            <person name="Wendel J."/>
            <person name="Stelly D."/>
            <person name="Grimwood J."/>
            <person name="Schmutz J."/>
        </authorList>
    </citation>
    <scope>NUCLEOTIDE SEQUENCE [LARGE SCALE GENOMIC DNA]</scope>
    <source>
        <strain evidence="1">7179.01</strain>
    </source>
</reference>
<accession>A0A5D2PEQ6</accession>
<sequence>MAKIPQKSHFDRFDLLKLVSKLKLPIFKRKSPDKQRTPRLLATFHRKWLPRIFTMVKRNPQVTEKRARLVVGVPRTVVACAVKKGVDMAYG</sequence>
<dbReference type="EMBL" id="CM017617">
    <property type="protein sequence ID" value="TYI14509.1"/>
    <property type="molecule type" value="Genomic_DNA"/>
</dbReference>